<dbReference type="SUPFAM" id="SSF54919">
    <property type="entry name" value="Nucleoside diphosphate kinase, NDK"/>
    <property type="match status" value="2"/>
</dbReference>
<evidence type="ECO:0000313" key="5">
    <source>
        <dbReference type="WBParaSite" id="ECPE_0000886601-mRNA-1"/>
    </source>
</evidence>
<sequence length="296" mass="32473">LVFIRPDAVCKAGSILAHLEEKGFRLVNLKMICLTSEEVTKLFEKEIDYSKSPFLLSEMSQKIAVALELMCNNACSLICEIVGGAFDPNDGVVFNSELIVTAKTPDKASCQAHQIFGNPGGPSFRGLPRLRGTTLGLIKPHAVVEGLTGKILSVIQEQGFCITAARLYRLSKLDAAEFLEVYKGVVHEYPEMLDQLSSGPCVALEVMSPGESGDGNAQRLFRELVGPIDPEIARFLRPNTLRAQFGVDKVKNALHCTDLPEDAELEVRKPQRVSIFNASEVFVLQMEITSLQHIIS</sequence>
<feature type="domain" description="Nucleoside diphosphate kinase-like" evidence="4">
    <location>
        <begin position="131"/>
        <end position="283"/>
    </location>
</feature>
<dbReference type="AlphaFoldDB" id="A0A183APF3"/>
<organism evidence="5">
    <name type="scientific">Echinostoma caproni</name>
    <dbReference type="NCBI Taxonomy" id="27848"/>
    <lineage>
        <taxon>Eukaryota</taxon>
        <taxon>Metazoa</taxon>
        <taxon>Spiralia</taxon>
        <taxon>Lophotrochozoa</taxon>
        <taxon>Platyhelminthes</taxon>
        <taxon>Trematoda</taxon>
        <taxon>Digenea</taxon>
        <taxon>Plagiorchiida</taxon>
        <taxon>Echinostomata</taxon>
        <taxon>Echinostomatoidea</taxon>
        <taxon>Echinostomatidae</taxon>
        <taxon>Echinostoma</taxon>
    </lineage>
</organism>
<dbReference type="InterPro" id="IPR034907">
    <property type="entry name" value="NDK-like_dom"/>
</dbReference>
<comment type="similarity">
    <text evidence="3">Belongs to the NDK family.</text>
</comment>
<dbReference type="GO" id="GO:0005879">
    <property type="term" value="C:axonemal microtubule"/>
    <property type="evidence" value="ECO:0007669"/>
    <property type="project" value="TreeGrafter"/>
</dbReference>
<evidence type="ECO:0000256" key="2">
    <source>
        <dbReference type="ARBA" id="ARBA00022490"/>
    </source>
</evidence>
<reference evidence="5" key="1">
    <citation type="submission" date="2016-06" db="UniProtKB">
        <authorList>
            <consortium name="WormBaseParasite"/>
        </authorList>
    </citation>
    <scope>IDENTIFICATION</scope>
</reference>
<proteinExistence type="inferred from homology"/>
<evidence type="ECO:0000256" key="1">
    <source>
        <dbReference type="ARBA" id="ARBA00004496"/>
    </source>
</evidence>
<dbReference type="InterPro" id="IPR036850">
    <property type="entry name" value="NDK-like_dom_sf"/>
</dbReference>
<comment type="caution">
    <text evidence="3">Lacks conserved residue(s) required for the propagation of feature annotation.</text>
</comment>
<dbReference type="PANTHER" id="PTHR43109:SF2">
    <property type="entry name" value="NUCLEOSIDE DIPHOSPHATE KINASE 7"/>
    <property type="match status" value="1"/>
</dbReference>
<evidence type="ECO:0000259" key="4">
    <source>
        <dbReference type="SMART" id="SM00562"/>
    </source>
</evidence>
<dbReference type="SMART" id="SM00562">
    <property type="entry name" value="NDK"/>
    <property type="match status" value="1"/>
</dbReference>
<protein>
    <submittedName>
        <fullName evidence="5">NDK domain-containing protein</fullName>
    </submittedName>
</protein>
<dbReference type="PANTHER" id="PTHR43109">
    <property type="entry name" value="NUCLEOSIDE DIPHOSPHATE KINASE 7"/>
    <property type="match status" value="1"/>
</dbReference>
<dbReference type="CDD" id="cd04412">
    <property type="entry name" value="NDPk7B"/>
    <property type="match status" value="1"/>
</dbReference>
<dbReference type="Gene3D" id="3.30.70.141">
    <property type="entry name" value="Nucleoside diphosphate kinase-like domain"/>
    <property type="match status" value="2"/>
</dbReference>
<keyword evidence="2" id="KW-0963">Cytoplasm</keyword>
<dbReference type="WBParaSite" id="ECPE_0000886601-mRNA-1">
    <property type="protein sequence ID" value="ECPE_0000886601-mRNA-1"/>
    <property type="gene ID" value="ECPE_0000886601"/>
</dbReference>
<dbReference type="PROSITE" id="PS51374">
    <property type="entry name" value="NDPK_LIKE"/>
    <property type="match status" value="2"/>
</dbReference>
<dbReference type="Pfam" id="PF00334">
    <property type="entry name" value="NDK"/>
    <property type="match status" value="2"/>
</dbReference>
<name>A0A183APF3_9TREM</name>
<accession>A0A183APF3</accession>
<dbReference type="InterPro" id="IPR037993">
    <property type="entry name" value="NDPk7B"/>
</dbReference>
<evidence type="ECO:0000256" key="3">
    <source>
        <dbReference type="PROSITE-ProRule" id="PRU00706"/>
    </source>
</evidence>
<comment type="subcellular location">
    <subcellularLocation>
        <location evidence="1">Cytoplasm</location>
    </subcellularLocation>
</comment>